<dbReference type="OrthoDB" id="7471569at2"/>
<comment type="caution">
    <text evidence="1">The sequence shown here is derived from an EMBL/GenBank/DDBJ whole genome shotgun (WGS) entry which is preliminary data.</text>
</comment>
<protein>
    <submittedName>
        <fullName evidence="1">Uncharacterized protein</fullName>
    </submittedName>
</protein>
<organism evidence="1 2">
    <name type="scientific">Azospirillum palustre</name>
    <dbReference type="NCBI Taxonomy" id="2044885"/>
    <lineage>
        <taxon>Bacteria</taxon>
        <taxon>Pseudomonadati</taxon>
        <taxon>Pseudomonadota</taxon>
        <taxon>Alphaproteobacteria</taxon>
        <taxon>Rhodospirillales</taxon>
        <taxon>Azospirillaceae</taxon>
        <taxon>Azospirillum</taxon>
    </lineage>
</organism>
<gene>
    <name evidence="1" type="ORF">CRT60_10230</name>
</gene>
<reference evidence="2" key="1">
    <citation type="submission" date="2017-10" db="EMBL/GenBank/DDBJ databases">
        <authorList>
            <person name="Kravchenko I.K."/>
            <person name="Grouzdev D.S."/>
        </authorList>
    </citation>
    <scope>NUCLEOTIDE SEQUENCE [LARGE SCALE GENOMIC DNA]</scope>
    <source>
        <strain evidence="2">B2</strain>
    </source>
</reference>
<dbReference type="Pfam" id="PF25212">
    <property type="entry name" value="HVO_A0114"/>
    <property type="match status" value="1"/>
</dbReference>
<evidence type="ECO:0000313" key="1">
    <source>
        <dbReference type="EMBL" id="PGH56883.1"/>
    </source>
</evidence>
<dbReference type="InterPro" id="IPR036388">
    <property type="entry name" value="WH-like_DNA-bd_sf"/>
</dbReference>
<name>A0A2B8BH63_9PROT</name>
<dbReference type="EMBL" id="PDKW01000040">
    <property type="protein sequence ID" value="PGH56883.1"/>
    <property type="molecule type" value="Genomic_DNA"/>
</dbReference>
<dbReference type="RefSeq" id="WP_098736335.1">
    <property type="nucleotide sequence ID" value="NZ_PDKW01000040.1"/>
</dbReference>
<accession>A0A2B8BH63</accession>
<dbReference type="Gene3D" id="1.10.10.10">
    <property type="entry name" value="Winged helix-like DNA-binding domain superfamily/Winged helix DNA-binding domain"/>
    <property type="match status" value="1"/>
</dbReference>
<dbReference type="SUPFAM" id="SSF46785">
    <property type="entry name" value="Winged helix' DNA-binding domain"/>
    <property type="match status" value="1"/>
</dbReference>
<dbReference type="AlphaFoldDB" id="A0A2B8BH63"/>
<dbReference type="InterPro" id="IPR036390">
    <property type="entry name" value="WH_DNA-bd_sf"/>
</dbReference>
<proteinExistence type="predicted"/>
<dbReference type="Proteomes" id="UP000225379">
    <property type="component" value="Unassembled WGS sequence"/>
</dbReference>
<evidence type="ECO:0000313" key="2">
    <source>
        <dbReference type="Proteomes" id="UP000225379"/>
    </source>
</evidence>
<sequence length="117" mass="12894">MSDLQIHVGDTAEDLTGRFADAWRRAEHGEPVNERHLSFDSFETLARALTPKRLELLRHLHRAPAASINALAKAVGRDYRRVHEDVEALVAAGLVDREEGGTGLTAPYDAISTRIAL</sequence>
<keyword evidence="2" id="KW-1185">Reference proteome</keyword>